<sequence length="234" mass="25721">MPSSTRPCGLSRSHRITLSGVDFIPDLSGALFAPEFNALLVADLHLEKGTSLARRGVHLPPYDTRESLLQLKAAVESTRPQRLIFLGDSFHDQGARERIDASDLAMLRAITAKVETVWITGNHDPAPPEDVGGMIVEEMVLGPVSLRHHQKALRDGEAEISGHLHPAAAIHARGHRIRCRCFIADEKRLIMPAFGSYTGALSVRSEAFEGLFGDFHVWMIGDKAVHRFPAAQVR</sequence>
<comment type="caution">
    <text evidence="1">The sequence shown here is derived from an EMBL/GenBank/DDBJ whole genome shotgun (WGS) entry which is preliminary data.</text>
</comment>
<dbReference type="Proteomes" id="UP000248795">
    <property type="component" value="Unassembled WGS sequence"/>
</dbReference>
<dbReference type="PANTHER" id="PTHR39323:SF1">
    <property type="entry name" value="BLR1149 PROTEIN"/>
    <property type="match status" value="1"/>
</dbReference>
<dbReference type="Gene3D" id="3.60.21.10">
    <property type="match status" value="1"/>
</dbReference>
<dbReference type="GO" id="GO:0016874">
    <property type="term" value="F:ligase activity"/>
    <property type="evidence" value="ECO:0007669"/>
    <property type="project" value="UniProtKB-KW"/>
</dbReference>
<evidence type="ECO:0000313" key="1">
    <source>
        <dbReference type="EMBL" id="PZF78694.1"/>
    </source>
</evidence>
<dbReference type="PIRSF" id="PIRSF000887">
    <property type="entry name" value="Pesterase_MJ0037"/>
    <property type="match status" value="1"/>
</dbReference>
<name>A0A2W2BEJ4_9HYPH</name>
<dbReference type="EMBL" id="QKVK01000001">
    <property type="protein sequence ID" value="PZF78694.1"/>
    <property type="molecule type" value="Genomic_DNA"/>
</dbReference>
<proteinExistence type="predicted"/>
<dbReference type="GO" id="GO:0004519">
    <property type="term" value="F:endonuclease activity"/>
    <property type="evidence" value="ECO:0007669"/>
    <property type="project" value="UniProtKB-KW"/>
</dbReference>
<evidence type="ECO:0000313" key="2">
    <source>
        <dbReference type="Proteomes" id="UP000248795"/>
    </source>
</evidence>
<dbReference type="InterPro" id="IPR026336">
    <property type="entry name" value="PdeM-like"/>
</dbReference>
<dbReference type="InterPro" id="IPR024173">
    <property type="entry name" value="Pesterase_MJ0037-like"/>
</dbReference>
<dbReference type="AlphaFoldDB" id="A0A2W2BEJ4"/>
<keyword evidence="1" id="KW-0255">Endonuclease</keyword>
<keyword evidence="2" id="KW-1185">Reference proteome</keyword>
<dbReference type="GO" id="GO:0016787">
    <property type="term" value="F:hydrolase activity"/>
    <property type="evidence" value="ECO:0007669"/>
    <property type="project" value="InterPro"/>
</dbReference>
<gene>
    <name evidence="1" type="primary">pdeM</name>
    <name evidence="1" type="ORF">DK847_02505</name>
</gene>
<dbReference type="SUPFAM" id="SSF56300">
    <property type="entry name" value="Metallo-dependent phosphatases"/>
    <property type="match status" value="1"/>
</dbReference>
<reference evidence="2" key="1">
    <citation type="submission" date="2018-06" db="EMBL/GenBank/DDBJ databases">
        <title>Aestuariibacter litoralis strain KCTC 52945T.</title>
        <authorList>
            <person name="Li X."/>
            <person name="Salam N."/>
            <person name="Li J.-L."/>
            <person name="Chen Y.-M."/>
            <person name="Yang Z.-W."/>
            <person name="Zhang L.-Y."/>
            <person name="Han M.-X."/>
            <person name="Xiao M."/>
            <person name="Li W.-J."/>
        </authorList>
    </citation>
    <scope>NUCLEOTIDE SEQUENCE [LARGE SCALE GENOMIC DNA]</scope>
    <source>
        <strain evidence="2">KCTC 52945</strain>
    </source>
</reference>
<keyword evidence="1" id="KW-0378">Hydrolase</keyword>
<organism evidence="1 2">
    <name type="scientific">Aestuariivirga litoralis</name>
    <dbReference type="NCBI Taxonomy" id="2650924"/>
    <lineage>
        <taxon>Bacteria</taxon>
        <taxon>Pseudomonadati</taxon>
        <taxon>Pseudomonadota</taxon>
        <taxon>Alphaproteobacteria</taxon>
        <taxon>Hyphomicrobiales</taxon>
        <taxon>Aestuariivirgaceae</taxon>
        <taxon>Aestuariivirga</taxon>
    </lineage>
</organism>
<protein>
    <submittedName>
        <fullName evidence="1">Ligase-associated DNA damage response endonuclease PdeM</fullName>
    </submittedName>
</protein>
<accession>A0A2W2BEJ4</accession>
<keyword evidence="1" id="KW-0436">Ligase</keyword>
<dbReference type="NCBIfam" id="TIGR04123">
    <property type="entry name" value="P_estr_lig_assc"/>
    <property type="match status" value="1"/>
</dbReference>
<dbReference type="InterPro" id="IPR029052">
    <property type="entry name" value="Metallo-depent_PP-like"/>
</dbReference>
<dbReference type="PANTHER" id="PTHR39323">
    <property type="entry name" value="BLR1149 PROTEIN"/>
    <property type="match status" value="1"/>
</dbReference>
<keyword evidence="1" id="KW-0540">Nuclease</keyword>